<sequence>MSSDSELEEFFDAEEITPKSSFLIAVDEDEPGNEDLATEEKTLLQLKKIQEERRRQEDEELELRMSALLKKKTEQERQLELERKAKEKEDRRQKLEEMRQSVSSKSEDLVPNLGEELSAEDEVEGEVIAPKFHVSRDELHEHLMKNVNQNTMDENSGKFMDYSNNILSTHPNKEKGTKHMNYIIGDDSIDMSLSARIVDEVFQQTYDSDDENQPDIVKSTKNRTPPNTLQQNTTPVAQASSRSIEQHFLEPVAPPRRRKRKEGGSTGSEEHACNRSDIVSVSSRTSLSSLEEIEALRGLPAEMALASTDVENADRRSEHRLDLRSIIGGKRHIKAEDAEANAVNSDHDSPRQTINSPSTTGKSPQTSKSSSLEKSSEDGKKIRPRTNSGRLLTDDEILETVMVKNLDTGEVLPLKDAEEKLPRCMDPLALHILRRTKEYSSDNNAGRLDEEEEEDNRSERGKSSQKVLRKASKLKKVLGKKVGKTVTKVKSVADQMLHGEETVIEEEESSVDGRRFKFKANHNKKGPWDYGGLQQLQEINGEHTGAVWVMKFSPCGRLMATGGQDGILRIWVLKSAFNYFDDMRQKYAEVKVSPACSQDSLNSVSETLTLGVPVEEDEESRLGPFVGKPFSTYRGHSADLLDLSWSKNYFILSSSMDKTVRLWHISRRECLCTFQHMDFVTAIVFHPRDDRYFLSGSLDGKLRLWNIPDKKVTMWNEVTGSSTLITTANFCHNGKFAVVGTYDGKCIFFSTEQLKYYTQIHVRSTRGKNARGRKITGIEPLPGEDKVLVTSNDSRIRLYDLRDLTLTCKYKGPTNNSSQIRASFSPKGKYVICGSEDSFVYIWRTQHEFYKFSSARRDRNDYWEAFKVHNTVVTCAVFATNPSHFSISEECSASKDSSDQGEIIVTADYNGALKVFSQGLIRT</sequence>
<dbReference type="InterPro" id="IPR040324">
    <property type="entry name" value="WDR44/Dgr2"/>
</dbReference>
<dbReference type="InterPro" id="IPR036322">
    <property type="entry name" value="WD40_repeat_dom_sf"/>
</dbReference>
<dbReference type="PROSITE" id="PS50082">
    <property type="entry name" value="WD_REPEATS_2"/>
    <property type="match status" value="4"/>
</dbReference>
<dbReference type="InterPro" id="IPR001680">
    <property type="entry name" value="WD40_rpt"/>
</dbReference>
<dbReference type="PROSITE" id="PS50294">
    <property type="entry name" value="WD_REPEATS_REGION"/>
    <property type="match status" value="3"/>
</dbReference>
<dbReference type="AlphaFoldDB" id="A0AAE0SN53"/>
<dbReference type="PRINTS" id="PR00320">
    <property type="entry name" value="GPROTEINBRPT"/>
</dbReference>
<name>A0AAE0SN53_9BIVA</name>
<evidence type="ECO:0000256" key="3">
    <source>
        <dbReference type="ARBA" id="ARBA00022737"/>
    </source>
</evidence>
<feature type="region of interest" description="Disordered" evidence="5">
    <location>
        <begin position="339"/>
        <end position="393"/>
    </location>
</feature>
<dbReference type="Pfam" id="PF00400">
    <property type="entry name" value="WD40"/>
    <property type="match status" value="4"/>
</dbReference>
<reference evidence="6" key="1">
    <citation type="journal article" date="2021" name="Genome Biol. Evol.">
        <title>A High-Quality Reference Genome for a Parasitic Bivalve with Doubly Uniparental Inheritance (Bivalvia: Unionida).</title>
        <authorList>
            <person name="Smith C.H."/>
        </authorList>
    </citation>
    <scope>NUCLEOTIDE SEQUENCE</scope>
    <source>
        <strain evidence="6">CHS0354</strain>
    </source>
</reference>
<feature type="compositionally biased region" description="Low complexity" evidence="5">
    <location>
        <begin position="275"/>
        <end position="287"/>
    </location>
</feature>
<evidence type="ECO:0000256" key="4">
    <source>
        <dbReference type="PROSITE-ProRule" id="PRU00221"/>
    </source>
</evidence>
<dbReference type="EMBL" id="JAEAOA010001253">
    <property type="protein sequence ID" value="KAK3594912.1"/>
    <property type="molecule type" value="Genomic_DNA"/>
</dbReference>
<feature type="compositionally biased region" description="Basic and acidic residues" evidence="5">
    <location>
        <begin position="73"/>
        <end position="99"/>
    </location>
</feature>
<comment type="caution">
    <text evidence="6">The sequence shown here is derived from an EMBL/GenBank/DDBJ whole genome shotgun (WGS) entry which is preliminary data.</text>
</comment>
<accession>A0AAE0SN53</accession>
<keyword evidence="7" id="KW-1185">Reference proteome</keyword>
<feature type="region of interest" description="Disordered" evidence="5">
    <location>
        <begin position="440"/>
        <end position="468"/>
    </location>
</feature>
<evidence type="ECO:0000256" key="2">
    <source>
        <dbReference type="ARBA" id="ARBA00022574"/>
    </source>
</evidence>
<dbReference type="PANTHER" id="PTHR14221:SF0">
    <property type="entry name" value="WD REPEAT-CONTAINING PROTEIN 44"/>
    <property type="match status" value="1"/>
</dbReference>
<feature type="region of interest" description="Disordered" evidence="5">
    <location>
        <begin position="205"/>
        <end position="287"/>
    </location>
</feature>
<feature type="repeat" description="WD" evidence="4">
    <location>
        <begin position="540"/>
        <end position="571"/>
    </location>
</feature>
<feature type="repeat" description="WD" evidence="4">
    <location>
        <begin position="633"/>
        <end position="673"/>
    </location>
</feature>
<protein>
    <recommendedName>
        <fullName evidence="1">WD repeat-containing protein 44</fullName>
    </recommendedName>
</protein>
<dbReference type="CDD" id="cd00200">
    <property type="entry name" value="WD40"/>
    <property type="match status" value="1"/>
</dbReference>
<evidence type="ECO:0000313" key="6">
    <source>
        <dbReference type="EMBL" id="KAK3594912.1"/>
    </source>
</evidence>
<keyword evidence="2 4" id="KW-0853">WD repeat</keyword>
<keyword evidence="3" id="KW-0677">Repeat</keyword>
<organism evidence="6 7">
    <name type="scientific">Potamilus streckersoni</name>
    <dbReference type="NCBI Taxonomy" id="2493646"/>
    <lineage>
        <taxon>Eukaryota</taxon>
        <taxon>Metazoa</taxon>
        <taxon>Spiralia</taxon>
        <taxon>Lophotrochozoa</taxon>
        <taxon>Mollusca</taxon>
        <taxon>Bivalvia</taxon>
        <taxon>Autobranchia</taxon>
        <taxon>Heteroconchia</taxon>
        <taxon>Palaeoheterodonta</taxon>
        <taxon>Unionida</taxon>
        <taxon>Unionoidea</taxon>
        <taxon>Unionidae</taxon>
        <taxon>Ambleminae</taxon>
        <taxon>Lampsilini</taxon>
        <taxon>Potamilus</taxon>
    </lineage>
</organism>
<reference evidence="6" key="3">
    <citation type="submission" date="2023-05" db="EMBL/GenBank/DDBJ databases">
        <authorList>
            <person name="Smith C.H."/>
        </authorList>
    </citation>
    <scope>NUCLEOTIDE SEQUENCE</scope>
    <source>
        <strain evidence="6">CHS0354</strain>
        <tissue evidence="6">Mantle</tissue>
    </source>
</reference>
<gene>
    <name evidence="6" type="ORF">CHS0354_020569</name>
</gene>
<evidence type="ECO:0000313" key="7">
    <source>
        <dbReference type="Proteomes" id="UP001195483"/>
    </source>
</evidence>
<evidence type="ECO:0000256" key="1">
    <source>
        <dbReference type="ARBA" id="ARBA00021207"/>
    </source>
</evidence>
<dbReference type="SMART" id="SM00320">
    <property type="entry name" value="WD40"/>
    <property type="match status" value="7"/>
</dbReference>
<feature type="region of interest" description="Disordered" evidence="5">
    <location>
        <begin position="73"/>
        <end position="109"/>
    </location>
</feature>
<feature type="repeat" description="WD" evidence="4">
    <location>
        <begin position="673"/>
        <end position="707"/>
    </location>
</feature>
<evidence type="ECO:0000256" key="5">
    <source>
        <dbReference type="SAM" id="MobiDB-lite"/>
    </source>
</evidence>
<dbReference type="InterPro" id="IPR015943">
    <property type="entry name" value="WD40/YVTN_repeat-like_dom_sf"/>
</dbReference>
<dbReference type="SUPFAM" id="SSF50978">
    <property type="entry name" value="WD40 repeat-like"/>
    <property type="match status" value="1"/>
</dbReference>
<dbReference type="Proteomes" id="UP001195483">
    <property type="component" value="Unassembled WGS sequence"/>
</dbReference>
<feature type="compositionally biased region" description="Low complexity" evidence="5">
    <location>
        <begin position="224"/>
        <end position="235"/>
    </location>
</feature>
<feature type="compositionally biased region" description="Low complexity" evidence="5">
    <location>
        <begin position="356"/>
        <end position="373"/>
    </location>
</feature>
<dbReference type="PANTHER" id="PTHR14221">
    <property type="entry name" value="WD REPEAT DOMAIN 44"/>
    <property type="match status" value="1"/>
</dbReference>
<dbReference type="InterPro" id="IPR020472">
    <property type="entry name" value="WD40_PAC1"/>
</dbReference>
<dbReference type="Gene3D" id="2.130.10.10">
    <property type="entry name" value="YVTN repeat-like/Quinoprotein amine dehydrogenase"/>
    <property type="match status" value="1"/>
</dbReference>
<feature type="repeat" description="WD" evidence="4">
    <location>
        <begin position="823"/>
        <end position="843"/>
    </location>
</feature>
<proteinExistence type="predicted"/>
<reference evidence="6" key="2">
    <citation type="journal article" date="2021" name="Genome Biol. Evol.">
        <title>Developing a high-quality reference genome for a parasitic bivalve with doubly uniparental inheritance (Bivalvia: Unionida).</title>
        <authorList>
            <person name="Smith C.H."/>
        </authorList>
    </citation>
    <scope>NUCLEOTIDE SEQUENCE</scope>
    <source>
        <strain evidence="6">CHS0354</strain>
        <tissue evidence="6">Mantle</tissue>
    </source>
</reference>